<dbReference type="Gene3D" id="3.40.50.150">
    <property type="entry name" value="Vaccinia Virus protein VP39"/>
    <property type="match status" value="1"/>
</dbReference>
<evidence type="ECO:0000256" key="5">
    <source>
        <dbReference type="ARBA" id="ARBA00022801"/>
    </source>
</evidence>
<keyword evidence="8" id="KW-0067">ATP-binding</keyword>
<keyword evidence="6" id="KW-0347">Helicase</keyword>
<feature type="domain" description="Helicase C-terminal" evidence="15">
    <location>
        <begin position="861"/>
        <end position="1032"/>
    </location>
</feature>
<dbReference type="SMART" id="SM00490">
    <property type="entry name" value="HELICc"/>
    <property type="match status" value="1"/>
</dbReference>
<dbReference type="Proteomes" id="UP000240830">
    <property type="component" value="Unassembled WGS sequence"/>
</dbReference>
<name>A0A2H9TIG4_9FUNG</name>
<comment type="caution">
    <text evidence="16">The sequence shown here is derived from an EMBL/GenBank/DDBJ whole genome shotgun (WGS) entry which is preliminary data.</text>
</comment>
<evidence type="ECO:0000256" key="11">
    <source>
        <dbReference type="ARBA" id="ARBA00023136"/>
    </source>
</evidence>
<dbReference type="PANTHER" id="PTHR18934">
    <property type="entry name" value="ATP-DEPENDENT RNA HELICASE"/>
    <property type="match status" value="1"/>
</dbReference>
<evidence type="ECO:0000256" key="2">
    <source>
        <dbReference type="ARBA" id="ARBA00005369"/>
    </source>
</evidence>
<dbReference type="SMART" id="SM00487">
    <property type="entry name" value="DEXDc"/>
    <property type="match status" value="1"/>
</dbReference>
<keyword evidence="17" id="KW-1185">Reference proteome</keyword>
<keyword evidence="5" id="KW-0378">Hydrolase</keyword>
<dbReference type="SMART" id="SM00847">
    <property type="entry name" value="HA2"/>
    <property type="match status" value="1"/>
</dbReference>
<evidence type="ECO:0000256" key="13">
    <source>
        <dbReference type="SAM" id="Phobius"/>
    </source>
</evidence>
<dbReference type="InterPro" id="IPR007502">
    <property type="entry name" value="Helicase-assoc_dom"/>
</dbReference>
<keyword evidence="11 13" id="KW-0472">Membrane</keyword>
<evidence type="ECO:0000256" key="9">
    <source>
        <dbReference type="ARBA" id="ARBA00022989"/>
    </source>
</evidence>
<dbReference type="Pfam" id="PF00271">
    <property type="entry name" value="Helicase_C"/>
    <property type="match status" value="1"/>
</dbReference>
<dbReference type="SUPFAM" id="SSF53335">
    <property type="entry name" value="S-adenosyl-L-methionine-dependent methyltransferases"/>
    <property type="match status" value="1"/>
</dbReference>
<comment type="subcellular location">
    <subcellularLocation>
        <location evidence="1">Endoplasmic reticulum membrane</location>
        <topology evidence="1">Multi-pass membrane protein</topology>
    </subcellularLocation>
</comment>
<dbReference type="Pfam" id="PF04408">
    <property type="entry name" value="WHD_HA2"/>
    <property type="match status" value="1"/>
</dbReference>
<dbReference type="Pfam" id="PF21010">
    <property type="entry name" value="HA2_C"/>
    <property type="match status" value="1"/>
</dbReference>
<dbReference type="Pfam" id="PF01135">
    <property type="entry name" value="PCMT"/>
    <property type="match status" value="1"/>
</dbReference>
<sequence length="1656" mass="184338">MSGQLAKIKPINPKLYDHAGQVWSERLCSIGNSKPMEAAGNEEPAGPFPRKLADMFDTLGAMVGVRAGRHCYDYVCFDNQRPSCALTLDGLRPGIPYDVSLQLLVPDIAGLSESLGNVMITTKLQCESTIVHSDRPTLLVYRSWPVRAALLGLRMMPVVLGLAREATSHRVFLMERLVLPAETVTLELAVGQRLPVYEATLEMVAHFTGIRYLMYYWRWVFAGTIIGICSFGLILVVTTVLSISLYGRLYPGEAGVESSSFSTTSRSSKISGLDEISSSKKSNRDAKLRRRRVATEVLVPNGYGSSSEDDLDLDIDIDHDHIDFHLLYARVQGRVLMIAQIGRRAIASIFGGRPLNPLTSILGVSLTNTVRCWSRKSGASKSSTESVTTTVPRRRRPNAPPDLTVLPTPMSDFSNEPLCVLPEEEGEQRFTTANQSSAYMDRYAGMESVQIEEEKGHPPGSKSLFRVALSVPVRDDLLKEAHHGLGRIVGVGQSIRVKDARVMARLDLAERLYNALDCPTTYLSEKERREEETQYIPVSISASLRKRLAQTCQILNETGVFQINTAEEDPHDRQNERRSNSREFWSLPTTVINSLPAPVREGSRLPIWGLYHRLINTIEHNNVTILSAATGSGKTTQLPQFILEHYLQAKEHYHKAPSVLVTQPRRIAAKTVAQRVAEERDNANPGTGAAIGYSVRFDSKPPSSNVNGSVVFCTAGILLRRLQREPDLRSVTHLVLDEVHERDVFTDILLLVVKNILQTRPDLRVVLMSATMESKKFVNYFESAGFRVGRVLDIEGTNHPVKENYLDDIVPMLKATGLRTDRMSPDTQDYIKAELEESVSEPEMSGIIIKDHKLQEIPFDLIASLIESIVDGRPSGAILTFLPGWDEITEMNALLAARLDASQVEIHLLHSTSPIGSADAAFRRPPPGVCKIILATNIAESSVTIPDVVYVIDSGKQKVMHYDQRLRMNVLEPCWISKANLRQRLGRAGRCQPGEYYGFYSRARAKLLPDQTLPELLRLGLDEVCLNLKAMGFTQSSARLLATAIDPPEKLAVTAALERLTSIGAIDQDEKLTPLGRLLANIPIHPAMGKMLITALIFGCLGPVLTSVALLGQRIFRPTRLPHEKFDLHNFYSRQHSGLASDHLLAHDIFSVWKENGHNFGPKMYAYESLFSRPAFRRLDESRGQIFRELNNNFGVSSSDADVNSGNDALVRLILTSGFYPDVGITSGKRNSYKLRRVPHASVVGGSMNHVLGTGNITAALEQRGRRSHGGISSRNTRMGPEFIIYEELVDIGQKLISKTTAVDPLSFLLFAERTSYKRFRGARDTEFQQLHIDNWLAYRADNISDLKLISELGLHWNDFVQFVIYKQLGGEMLSPHEEECVAIIKETILMFTKELTCSVGAPTIIDWFNTHGIADWFITRGQTIWLCSAVQKRRIAMHGTSMAELVRYLQGILCERVRDTMLQVDRGDYCNHDPYSDFPQELSHNATISAPHMHAYALEHSLSVLTPGVHRILDVGSGSGYLTTCYGKLDADYLVVGVEHIPELVDQALANTSRHHKDLLDSGQLRYVVGDGREGYPDLAPYDVIHVGAAATSRPARLLSQLKAGGVLIVPVGKWEPEQQIIIYRKDEEGNVSEQATLPVRYVPLTDRATQEKIW</sequence>
<dbReference type="PROSITE" id="PS51192">
    <property type="entry name" value="HELICASE_ATP_BIND_1"/>
    <property type="match status" value="1"/>
</dbReference>
<dbReference type="GO" id="GO:0003723">
    <property type="term" value="F:RNA binding"/>
    <property type="evidence" value="ECO:0007669"/>
    <property type="project" value="TreeGrafter"/>
</dbReference>
<dbReference type="CDD" id="cd23995">
    <property type="entry name" value="Seipin_BSCL2_like"/>
    <property type="match status" value="1"/>
</dbReference>
<dbReference type="CDD" id="cd17917">
    <property type="entry name" value="DEXHc_RHA-like"/>
    <property type="match status" value="1"/>
</dbReference>
<dbReference type="InterPro" id="IPR001650">
    <property type="entry name" value="Helicase_C-like"/>
</dbReference>
<keyword evidence="10" id="KW-0443">Lipid metabolism</keyword>
<dbReference type="Gene3D" id="3.40.50.300">
    <property type="entry name" value="P-loop containing nucleotide triphosphate hydrolases"/>
    <property type="match status" value="2"/>
</dbReference>
<evidence type="ECO:0000256" key="8">
    <source>
        <dbReference type="ARBA" id="ARBA00022840"/>
    </source>
</evidence>
<dbReference type="GO" id="GO:0006629">
    <property type="term" value="P:lipid metabolic process"/>
    <property type="evidence" value="ECO:0007669"/>
    <property type="project" value="UniProtKB-KW"/>
</dbReference>
<gene>
    <name evidence="16" type="ORF">PSACC_02655</name>
</gene>
<dbReference type="InterPro" id="IPR048333">
    <property type="entry name" value="HA2_WH"/>
</dbReference>
<keyword evidence="9 13" id="KW-1133">Transmembrane helix</keyword>
<dbReference type="SUPFAM" id="SSF52540">
    <property type="entry name" value="P-loop containing nucleoside triphosphate hydrolases"/>
    <property type="match status" value="1"/>
</dbReference>
<dbReference type="GO" id="GO:0005789">
    <property type="term" value="C:endoplasmic reticulum membrane"/>
    <property type="evidence" value="ECO:0007669"/>
    <property type="project" value="UniProtKB-SubCell"/>
</dbReference>
<dbReference type="PROSITE" id="PS51194">
    <property type="entry name" value="HELICASE_CTER"/>
    <property type="match status" value="1"/>
</dbReference>
<evidence type="ECO:0000259" key="14">
    <source>
        <dbReference type="PROSITE" id="PS51192"/>
    </source>
</evidence>
<evidence type="ECO:0000256" key="1">
    <source>
        <dbReference type="ARBA" id="ARBA00004477"/>
    </source>
</evidence>
<dbReference type="InterPro" id="IPR009617">
    <property type="entry name" value="Seipin"/>
</dbReference>
<dbReference type="Pfam" id="PF00270">
    <property type="entry name" value="DEAD"/>
    <property type="match status" value="1"/>
</dbReference>
<dbReference type="InterPro" id="IPR014001">
    <property type="entry name" value="Helicase_ATP-bd"/>
</dbReference>
<dbReference type="PROSITE" id="PS01279">
    <property type="entry name" value="PCMT"/>
    <property type="match status" value="1"/>
</dbReference>
<dbReference type="OrthoDB" id="28053at2759"/>
<dbReference type="GO" id="GO:0004386">
    <property type="term" value="F:helicase activity"/>
    <property type="evidence" value="ECO:0007669"/>
    <property type="project" value="UniProtKB-KW"/>
</dbReference>
<accession>A0A2H9TIG4</accession>
<dbReference type="CDD" id="cd18791">
    <property type="entry name" value="SF2_C_RHA"/>
    <property type="match status" value="1"/>
</dbReference>
<dbReference type="EMBL" id="MTSL01000169">
    <property type="protein sequence ID" value="PJF17538.1"/>
    <property type="molecule type" value="Genomic_DNA"/>
</dbReference>
<dbReference type="GO" id="GO:0004719">
    <property type="term" value="F:protein-L-isoaspartate (D-aspartate) O-methyltransferase activity"/>
    <property type="evidence" value="ECO:0007669"/>
    <property type="project" value="InterPro"/>
</dbReference>
<feature type="region of interest" description="Disordered" evidence="12">
    <location>
        <begin position="377"/>
        <end position="408"/>
    </location>
</feature>
<evidence type="ECO:0000256" key="3">
    <source>
        <dbReference type="ARBA" id="ARBA00022692"/>
    </source>
</evidence>
<dbReference type="GO" id="GO:0005524">
    <property type="term" value="F:ATP binding"/>
    <property type="evidence" value="ECO:0007669"/>
    <property type="project" value="UniProtKB-KW"/>
</dbReference>
<keyword evidence="7" id="KW-0256">Endoplasmic reticulum</keyword>
<reference evidence="16 17" key="1">
    <citation type="submission" date="2016-10" db="EMBL/GenBank/DDBJ databases">
        <title>The genome of Paramicrosporidium saccamoebae is the missing link in understanding Cryptomycota and Microsporidia evolution.</title>
        <authorList>
            <person name="Quandt C.A."/>
            <person name="Beaudet D."/>
            <person name="Corsaro D."/>
            <person name="Michel R."/>
            <person name="Corradi N."/>
            <person name="James T."/>
        </authorList>
    </citation>
    <scope>NUCLEOTIDE SEQUENCE [LARGE SCALE GENOMIC DNA]</scope>
    <source>
        <strain evidence="16 17">KSL3</strain>
    </source>
</reference>
<evidence type="ECO:0000256" key="4">
    <source>
        <dbReference type="ARBA" id="ARBA00022741"/>
    </source>
</evidence>
<evidence type="ECO:0000256" key="12">
    <source>
        <dbReference type="SAM" id="MobiDB-lite"/>
    </source>
</evidence>
<dbReference type="GO" id="GO:0140042">
    <property type="term" value="P:lipid droplet formation"/>
    <property type="evidence" value="ECO:0007669"/>
    <property type="project" value="UniProtKB-ARBA"/>
</dbReference>
<evidence type="ECO:0000256" key="7">
    <source>
        <dbReference type="ARBA" id="ARBA00022824"/>
    </source>
</evidence>
<keyword evidence="4" id="KW-0547">Nucleotide-binding</keyword>
<feature type="compositionally biased region" description="Low complexity" evidence="12">
    <location>
        <begin position="380"/>
        <end position="391"/>
    </location>
</feature>
<dbReference type="STRING" id="1246581.A0A2H9TIG4"/>
<dbReference type="GO" id="GO:0005634">
    <property type="term" value="C:nucleus"/>
    <property type="evidence" value="ECO:0007669"/>
    <property type="project" value="TreeGrafter"/>
</dbReference>
<dbReference type="Pfam" id="PF06775">
    <property type="entry name" value="Seipin"/>
    <property type="match status" value="1"/>
</dbReference>
<keyword evidence="3 13" id="KW-0812">Transmembrane</keyword>
<evidence type="ECO:0000256" key="10">
    <source>
        <dbReference type="ARBA" id="ARBA00023098"/>
    </source>
</evidence>
<dbReference type="InterPro" id="IPR029063">
    <property type="entry name" value="SAM-dependent_MTases_sf"/>
</dbReference>
<evidence type="ECO:0000259" key="15">
    <source>
        <dbReference type="PROSITE" id="PS51194"/>
    </source>
</evidence>
<dbReference type="InterPro" id="IPR011545">
    <property type="entry name" value="DEAD/DEAH_box_helicase_dom"/>
</dbReference>
<dbReference type="GO" id="GO:0016787">
    <property type="term" value="F:hydrolase activity"/>
    <property type="evidence" value="ECO:0007669"/>
    <property type="project" value="UniProtKB-KW"/>
</dbReference>
<dbReference type="InterPro" id="IPR000682">
    <property type="entry name" value="PCMT"/>
</dbReference>
<protein>
    <submittedName>
        <fullName evidence="16">Uncharacterized protein</fullName>
    </submittedName>
</protein>
<organism evidence="16 17">
    <name type="scientific">Paramicrosporidium saccamoebae</name>
    <dbReference type="NCBI Taxonomy" id="1246581"/>
    <lineage>
        <taxon>Eukaryota</taxon>
        <taxon>Fungi</taxon>
        <taxon>Fungi incertae sedis</taxon>
        <taxon>Cryptomycota</taxon>
        <taxon>Cryptomycota incertae sedis</taxon>
        <taxon>Paramicrosporidium</taxon>
    </lineage>
</organism>
<dbReference type="CDD" id="cd02440">
    <property type="entry name" value="AdoMet_MTases"/>
    <property type="match status" value="1"/>
</dbReference>
<feature type="transmembrane region" description="Helical" evidence="13">
    <location>
        <begin position="219"/>
        <end position="246"/>
    </location>
</feature>
<dbReference type="Gene3D" id="1.20.120.1080">
    <property type="match status" value="1"/>
</dbReference>
<evidence type="ECO:0000256" key="6">
    <source>
        <dbReference type="ARBA" id="ARBA00022806"/>
    </source>
</evidence>
<dbReference type="InterPro" id="IPR027417">
    <property type="entry name" value="P-loop_NTPase"/>
</dbReference>
<dbReference type="PANTHER" id="PTHR18934:SF237">
    <property type="entry name" value="ATP-DEPENDENT DNA_RNA HELICASE DHX36"/>
    <property type="match status" value="1"/>
</dbReference>
<evidence type="ECO:0000313" key="17">
    <source>
        <dbReference type="Proteomes" id="UP000240830"/>
    </source>
</evidence>
<feature type="domain" description="Helicase ATP-binding" evidence="14">
    <location>
        <begin position="615"/>
        <end position="790"/>
    </location>
</feature>
<proteinExistence type="inferred from homology"/>
<evidence type="ECO:0000313" key="16">
    <source>
        <dbReference type="EMBL" id="PJF17538.1"/>
    </source>
</evidence>
<comment type="similarity">
    <text evidence="2">Belongs to the methyltransferase superfamily. L-isoaspartyl/D-aspartyl protein methyltransferase family.</text>
</comment>